<proteinExistence type="predicted"/>
<dbReference type="Proteomes" id="UP001310248">
    <property type="component" value="Unassembled WGS sequence"/>
</dbReference>
<protein>
    <submittedName>
        <fullName evidence="1">Zinc ribbon domain-containing protein</fullName>
    </submittedName>
</protein>
<dbReference type="InterPro" id="IPR029037">
    <property type="entry name" value="DUF1407/YfgJ-like_sf"/>
</dbReference>
<dbReference type="SUPFAM" id="SSF161187">
    <property type="entry name" value="YfgJ-like"/>
    <property type="match status" value="1"/>
</dbReference>
<organism evidence="1 2">
    <name type="scientific">Agarivorans aestuarii</name>
    <dbReference type="NCBI Taxonomy" id="1563703"/>
    <lineage>
        <taxon>Bacteria</taxon>
        <taxon>Pseudomonadati</taxon>
        <taxon>Pseudomonadota</taxon>
        <taxon>Gammaproteobacteria</taxon>
        <taxon>Alteromonadales</taxon>
        <taxon>Alteromonadaceae</taxon>
        <taxon>Agarivorans</taxon>
    </lineage>
</organism>
<dbReference type="RefSeq" id="WP_329776445.1">
    <property type="nucleotide sequence ID" value="NZ_JAYDYW010000014.1"/>
</dbReference>
<reference evidence="2" key="1">
    <citation type="submission" date="2023-07" db="EMBL/GenBank/DDBJ databases">
        <title>Draft genome sequence of Agarivorans aestuarii strain ZMCS4, a CAZymes producing bacteria isolated from the marine brown algae Clodostephus spongiosus.</title>
        <authorList>
            <person name="Lorente B."/>
            <person name="Cabral C."/>
            <person name="Frias J."/>
            <person name="Faria J."/>
            <person name="Toubarro D."/>
        </authorList>
    </citation>
    <scope>NUCLEOTIDE SEQUENCE [LARGE SCALE GENOMIC DNA]</scope>
    <source>
        <strain evidence="2">ZMCS4</strain>
    </source>
</reference>
<keyword evidence="2" id="KW-1185">Reference proteome</keyword>
<reference evidence="1 2" key="2">
    <citation type="submission" date="2023-12" db="EMBL/GenBank/DDBJ databases">
        <authorList>
            <consortium name="Cladostephus spongiosus"/>
            <person name="Lorente B."/>
            <person name="Cabral C."/>
            <person name="Frias J."/>
            <person name="Faria J."/>
            <person name="Toubarro D."/>
        </authorList>
    </citation>
    <scope>NUCLEOTIDE SEQUENCE [LARGE SCALE GENOMIC DNA]</scope>
    <source>
        <strain evidence="1 2">ZMCS4</strain>
    </source>
</reference>
<name>A0ABU7G847_9ALTE</name>
<accession>A0ABU7G847</accession>
<evidence type="ECO:0000313" key="1">
    <source>
        <dbReference type="EMBL" id="MEE1675606.1"/>
    </source>
</evidence>
<evidence type="ECO:0000313" key="2">
    <source>
        <dbReference type="Proteomes" id="UP001310248"/>
    </source>
</evidence>
<dbReference type="InterPro" id="IPR010807">
    <property type="entry name" value="YfgJ-like"/>
</dbReference>
<dbReference type="EMBL" id="JAYDYW010000014">
    <property type="protein sequence ID" value="MEE1675606.1"/>
    <property type="molecule type" value="Genomic_DNA"/>
</dbReference>
<comment type="caution">
    <text evidence="1">The sequence shown here is derived from an EMBL/GenBank/DDBJ whole genome shotgun (WGS) entry which is preliminary data.</text>
</comment>
<gene>
    <name evidence="1" type="ORF">SNR37_000932</name>
</gene>
<sequence>MSIEIACPECDGELQHEHDHWLCGACHHKFSQTVHCDKCDAELEELKACGAVDYFCNSCNELKSKRAVIRRYERLDS</sequence>
<dbReference type="Gene3D" id="2.10.290.10">
    <property type="entry name" value="YfgJ-like"/>
    <property type="match status" value="1"/>
</dbReference>
<dbReference type="Pfam" id="PF07191">
    <property type="entry name" value="Zn_ribbon_6"/>
    <property type="match status" value="1"/>
</dbReference>